<dbReference type="Gene3D" id="3.90.180.10">
    <property type="entry name" value="Medium-chain alcohol dehydrogenases, catalytic domain"/>
    <property type="match status" value="1"/>
</dbReference>
<dbReference type="EMBL" id="LRPC01000028">
    <property type="protein sequence ID" value="KYG74301.1"/>
    <property type="molecule type" value="Genomic_DNA"/>
</dbReference>
<dbReference type="SMART" id="SM00829">
    <property type="entry name" value="PKS_ER"/>
    <property type="match status" value="1"/>
</dbReference>
<dbReference type="PANTHER" id="PTHR44013:SF1">
    <property type="entry name" value="ZINC-TYPE ALCOHOL DEHYDROGENASE-LIKE PROTEIN C16A3.02C"/>
    <property type="match status" value="1"/>
</dbReference>
<dbReference type="AlphaFoldDB" id="A0A150X6G1"/>
<keyword evidence="3" id="KW-1185">Reference proteome</keyword>
<dbReference type="InterPro" id="IPR036291">
    <property type="entry name" value="NAD(P)-bd_dom_sf"/>
</dbReference>
<reference evidence="2 3" key="1">
    <citation type="submission" date="2016-01" db="EMBL/GenBank/DDBJ databases">
        <title>Genome sequencing of Roseivirga spongicola UST030701-084.</title>
        <authorList>
            <person name="Selvaratnam C."/>
            <person name="Thevarajoo S."/>
            <person name="Goh K.M."/>
            <person name="Ee R."/>
            <person name="Chan K.-G."/>
            <person name="Chong C.S."/>
        </authorList>
    </citation>
    <scope>NUCLEOTIDE SEQUENCE [LARGE SCALE GENOMIC DNA]</scope>
    <source>
        <strain evidence="2 3">UST030701-084</strain>
    </source>
</reference>
<protein>
    <submittedName>
        <fullName evidence="2">Zn-dependent oxidoreductase</fullName>
    </submittedName>
</protein>
<dbReference type="CDD" id="cd08267">
    <property type="entry name" value="MDR1"/>
    <property type="match status" value="1"/>
</dbReference>
<dbReference type="InterPro" id="IPR011032">
    <property type="entry name" value="GroES-like_sf"/>
</dbReference>
<dbReference type="OrthoDB" id="648910at2"/>
<dbReference type="GO" id="GO:0016491">
    <property type="term" value="F:oxidoreductase activity"/>
    <property type="evidence" value="ECO:0007669"/>
    <property type="project" value="InterPro"/>
</dbReference>
<accession>A0A150X6G1</accession>
<dbReference type="InterPro" id="IPR013154">
    <property type="entry name" value="ADH-like_N"/>
</dbReference>
<proteinExistence type="predicted"/>
<dbReference type="PANTHER" id="PTHR44013">
    <property type="entry name" value="ZINC-TYPE ALCOHOL DEHYDROGENASE-LIKE PROTEIN C16A3.02C"/>
    <property type="match status" value="1"/>
</dbReference>
<dbReference type="STRING" id="333140.AWW68_13620"/>
<dbReference type="InterPro" id="IPR020843">
    <property type="entry name" value="ER"/>
</dbReference>
<sequence length="325" mass="35246">MKAVVANGYGSPEILEVKEVPKPQIKPTEVLVKTSVASITHADTLMRAGDPWFARLVLGLFKRKHPIIGTGYAGVVVEVGAQRADFEVGDSVFGETTTNFSTNAEYIAVGLNDIIMQMPAQISFEEASTMCDGPVTSLNFLKLIGEVKPGQKVLIVGASGSLGSAAVQIAKNLGAEATGVCSGRNVKYVKSLGADHIINYLEKDFRKLESAYDVIYDTVGAHSFKSCKNALKEGGLYMSPVLSMPLLWASLFNREGRKRAKFAATGMAPKDTIKDLLKSLVKMKQLGKLEILIERRYSMDQIREAHIYVESGRKRGNVVLGVAEC</sequence>
<dbReference type="Pfam" id="PF13602">
    <property type="entry name" value="ADH_zinc_N_2"/>
    <property type="match status" value="1"/>
</dbReference>
<evidence type="ECO:0000313" key="2">
    <source>
        <dbReference type="EMBL" id="KYG74301.1"/>
    </source>
</evidence>
<organism evidence="2 3">
    <name type="scientific">Roseivirga spongicola</name>
    <dbReference type="NCBI Taxonomy" id="333140"/>
    <lineage>
        <taxon>Bacteria</taxon>
        <taxon>Pseudomonadati</taxon>
        <taxon>Bacteroidota</taxon>
        <taxon>Cytophagia</taxon>
        <taxon>Cytophagales</taxon>
        <taxon>Roseivirgaceae</taxon>
        <taxon>Roseivirga</taxon>
    </lineage>
</organism>
<dbReference type="SUPFAM" id="SSF50129">
    <property type="entry name" value="GroES-like"/>
    <property type="match status" value="1"/>
</dbReference>
<evidence type="ECO:0000259" key="1">
    <source>
        <dbReference type="SMART" id="SM00829"/>
    </source>
</evidence>
<evidence type="ECO:0000313" key="3">
    <source>
        <dbReference type="Proteomes" id="UP000075606"/>
    </source>
</evidence>
<dbReference type="Pfam" id="PF08240">
    <property type="entry name" value="ADH_N"/>
    <property type="match status" value="1"/>
</dbReference>
<dbReference type="Proteomes" id="UP000075606">
    <property type="component" value="Unassembled WGS sequence"/>
</dbReference>
<dbReference type="SUPFAM" id="SSF51735">
    <property type="entry name" value="NAD(P)-binding Rossmann-fold domains"/>
    <property type="match status" value="1"/>
</dbReference>
<name>A0A150X6G1_9BACT</name>
<dbReference type="InterPro" id="IPR052733">
    <property type="entry name" value="Chloroplast_QOR"/>
</dbReference>
<dbReference type="Gene3D" id="3.40.50.720">
    <property type="entry name" value="NAD(P)-binding Rossmann-like Domain"/>
    <property type="match status" value="1"/>
</dbReference>
<feature type="domain" description="Enoyl reductase (ER)" evidence="1">
    <location>
        <begin position="10"/>
        <end position="320"/>
    </location>
</feature>
<comment type="caution">
    <text evidence="2">The sequence shown here is derived from an EMBL/GenBank/DDBJ whole genome shotgun (WGS) entry which is preliminary data.</text>
</comment>
<gene>
    <name evidence="2" type="ORF">AWW68_13620</name>
</gene>